<comment type="subcellular location">
    <subcellularLocation>
        <location evidence="1">Membrane</location>
        <topology evidence="1">Single-pass membrane protein</topology>
    </subcellularLocation>
</comment>
<evidence type="ECO:0000256" key="6">
    <source>
        <dbReference type="ARBA" id="ARBA00022679"/>
    </source>
</evidence>
<keyword evidence="18" id="KW-0175">Coiled coil</keyword>
<feature type="coiled-coil region" evidence="18">
    <location>
        <begin position="631"/>
        <end position="658"/>
    </location>
</feature>
<comment type="similarity">
    <text evidence="2">Belongs to the protein kinase superfamily. Ser/Thr protein kinase family.</text>
</comment>
<evidence type="ECO:0000256" key="16">
    <source>
        <dbReference type="ARBA" id="ARBA00047899"/>
    </source>
</evidence>
<dbReference type="GO" id="GO:0005524">
    <property type="term" value="F:ATP binding"/>
    <property type="evidence" value="ECO:0007669"/>
    <property type="project" value="UniProtKB-KW"/>
</dbReference>
<keyword evidence="4" id="KW-0597">Phosphoprotein</keyword>
<keyword evidence="13 20" id="KW-1133">Transmembrane helix</keyword>
<sequence>MLANHSSKTQKFRLKNNVIVIISILFLTILVQIDIISCDDAQILIKFKESLTNSNALNNWNTSIPPCTNGTRNWQGVLCNINTLYGLQLESMGLQGTIDIDSLTQISSLRSISFMNNSFNGPLPPINKLGRLRALFLSYNNFTGEIEDDAFKGMDGLRKVHLAKNSFSGLIPTSLANLPILLELSLENNQFKGSIPNFESNTWRLVNFTNNNFSGEIPSSFKNRSSSSFLGNPDLCGQPLAPCKPPPIETPGNSSLCGEPPLTACKQKPTSLAKTIIIITTIALLLIVSIVFMLTRNRNNTRTSQYSTTDDIESLPNEKHKKQQPNNNTDSHRNNHQISSRGLDRPTSYKKSDNGKLIFLRNDRQKFEMQDLLKASAEVLGSGSFGSSYKAAIVNGHTFVVKRFRQMNNVGKEEFQEHMKRLGKLRHTNLLPLVAFFHKRDEKLIISDFVDNSSLASHLHGRRTEDQPALEWSIRLKIIKGVARGLAYLYRELPQLALPHGHLKSSNVLLDDSFEPLLSDYALSPLINRDHAEQVMVAYKSPEFTQSNTTTKKTDVWCLGILILEILTGKFPANYLKPGKGGNEDLIAWVNSVVKEESISEMFEMEMKASKSSKGEMFKLLKVGVSCCEWNAEKRWSLRDAVEKIEELKERDNDDEHDFPSCGSGREMFSTISSISEENVPFRN</sequence>
<evidence type="ECO:0000256" key="2">
    <source>
        <dbReference type="ARBA" id="ARBA00008684"/>
    </source>
</evidence>
<evidence type="ECO:0000256" key="5">
    <source>
        <dbReference type="ARBA" id="ARBA00022614"/>
    </source>
</evidence>
<evidence type="ECO:0000256" key="10">
    <source>
        <dbReference type="ARBA" id="ARBA00022741"/>
    </source>
</evidence>
<reference evidence="22" key="1">
    <citation type="submission" date="2024-03" db="EMBL/GenBank/DDBJ databases">
        <title>WGS assembly of Saponaria officinalis var. Norfolk2.</title>
        <authorList>
            <person name="Jenkins J."/>
            <person name="Shu S."/>
            <person name="Grimwood J."/>
            <person name="Barry K."/>
            <person name="Goodstein D."/>
            <person name="Schmutz J."/>
            <person name="Leebens-Mack J."/>
            <person name="Osbourn A."/>
        </authorList>
    </citation>
    <scope>NUCLEOTIDE SEQUENCE [LARGE SCALE GENOMIC DNA]</scope>
    <source>
        <strain evidence="22">JIC</strain>
    </source>
</reference>
<keyword evidence="23" id="KW-1185">Reference proteome</keyword>
<evidence type="ECO:0000256" key="18">
    <source>
        <dbReference type="SAM" id="Coils"/>
    </source>
</evidence>
<dbReference type="Pfam" id="PF13855">
    <property type="entry name" value="LRR_8"/>
    <property type="match status" value="1"/>
</dbReference>
<feature type="transmembrane region" description="Helical" evidence="20">
    <location>
        <begin position="12"/>
        <end position="33"/>
    </location>
</feature>
<feature type="domain" description="Protein kinase" evidence="21">
    <location>
        <begin position="374"/>
        <end position="660"/>
    </location>
</feature>
<keyword evidence="11" id="KW-0418">Kinase</keyword>
<evidence type="ECO:0000256" key="20">
    <source>
        <dbReference type="SAM" id="Phobius"/>
    </source>
</evidence>
<dbReference type="PROSITE" id="PS50011">
    <property type="entry name" value="PROTEIN_KINASE_DOM"/>
    <property type="match status" value="1"/>
</dbReference>
<evidence type="ECO:0000259" key="21">
    <source>
        <dbReference type="PROSITE" id="PS50011"/>
    </source>
</evidence>
<keyword evidence="15" id="KW-0675">Receptor</keyword>
<dbReference type="FunFam" id="3.30.200.20:FF:000307">
    <property type="entry name" value="pollen receptor-like kinase 1"/>
    <property type="match status" value="1"/>
</dbReference>
<dbReference type="PANTHER" id="PTHR48007">
    <property type="entry name" value="LEUCINE-RICH REPEAT RECEPTOR-LIKE PROTEIN KINASE PXC1"/>
    <property type="match status" value="1"/>
</dbReference>
<dbReference type="InterPro" id="IPR011009">
    <property type="entry name" value="Kinase-like_dom_sf"/>
</dbReference>
<dbReference type="Gene3D" id="3.80.10.10">
    <property type="entry name" value="Ribonuclease Inhibitor"/>
    <property type="match status" value="1"/>
</dbReference>
<dbReference type="EC" id="2.7.11.1" evidence="3"/>
<dbReference type="AlphaFoldDB" id="A0AAW1M724"/>
<protein>
    <recommendedName>
        <fullName evidence="3">non-specific serine/threonine protein kinase</fullName>
        <ecNumber evidence="3">2.7.11.1</ecNumber>
    </recommendedName>
</protein>
<comment type="catalytic activity">
    <reaction evidence="16">
        <text>L-threonyl-[protein] + ATP = O-phospho-L-threonyl-[protein] + ADP + H(+)</text>
        <dbReference type="Rhea" id="RHEA:46608"/>
        <dbReference type="Rhea" id="RHEA-COMP:11060"/>
        <dbReference type="Rhea" id="RHEA-COMP:11605"/>
        <dbReference type="ChEBI" id="CHEBI:15378"/>
        <dbReference type="ChEBI" id="CHEBI:30013"/>
        <dbReference type="ChEBI" id="CHEBI:30616"/>
        <dbReference type="ChEBI" id="CHEBI:61977"/>
        <dbReference type="ChEBI" id="CHEBI:456216"/>
        <dbReference type="EC" id="2.7.11.1"/>
    </reaction>
</comment>
<gene>
    <name evidence="22" type="ORF">RND81_03G120000</name>
</gene>
<feature type="region of interest" description="Disordered" evidence="19">
    <location>
        <begin position="302"/>
        <end position="350"/>
    </location>
</feature>
<evidence type="ECO:0000256" key="17">
    <source>
        <dbReference type="ARBA" id="ARBA00048679"/>
    </source>
</evidence>
<comment type="caution">
    <text evidence="22">The sequence shown here is derived from an EMBL/GenBank/DDBJ whole genome shotgun (WGS) entry which is preliminary data.</text>
</comment>
<dbReference type="InterPro" id="IPR013210">
    <property type="entry name" value="LRR_N_plant-typ"/>
</dbReference>
<dbReference type="Gene3D" id="3.30.200.20">
    <property type="entry name" value="Phosphorylase Kinase, domain 1"/>
    <property type="match status" value="1"/>
</dbReference>
<dbReference type="SUPFAM" id="SSF52058">
    <property type="entry name" value="L domain-like"/>
    <property type="match status" value="1"/>
</dbReference>
<dbReference type="Pfam" id="PF08263">
    <property type="entry name" value="LRRNT_2"/>
    <property type="match status" value="1"/>
</dbReference>
<name>A0AAW1M724_SAPOF</name>
<evidence type="ECO:0000256" key="4">
    <source>
        <dbReference type="ARBA" id="ARBA00022553"/>
    </source>
</evidence>
<evidence type="ECO:0000313" key="23">
    <source>
        <dbReference type="Proteomes" id="UP001443914"/>
    </source>
</evidence>
<evidence type="ECO:0000256" key="3">
    <source>
        <dbReference type="ARBA" id="ARBA00012513"/>
    </source>
</evidence>
<dbReference type="InterPro" id="IPR000719">
    <property type="entry name" value="Prot_kinase_dom"/>
</dbReference>
<dbReference type="EMBL" id="JBDFQZ010000003">
    <property type="protein sequence ID" value="KAK9741656.1"/>
    <property type="molecule type" value="Genomic_DNA"/>
</dbReference>
<evidence type="ECO:0000313" key="22">
    <source>
        <dbReference type="EMBL" id="KAK9741656.1"/>
    </source>
</evidence>
<evidence type="ECO:0000256" key="8">
    <source>
        <dbReference type="ARBA" id="ARBA00022729"/>
    </source>
</evidence>
<dbReference type="PANTHER" id="PTHR48007:SF19">
    <property type="entry name" value="POLLEN RECEPTOR-LIKE KINASE 5"/>
    <property type="match status" value="1"/>
</dbReference>
<keyword evidence="9" id="KW-0677">Repeat</keyword>
<keyword evidence="8" id="KW-0732">Signal</keyword>
<evidence type="ECO:0000256" key="9">
    <source>
        <dbReference type="ARBA" id="ARBA00022737"/>
    </source>
</evidence>
<comment type="catalytic activity">
    <reaction evidence="17">
        <text>L-seryl-[protein] + ATP = O-phospho-L-seryl-[protein] + ADP + H(+)</text>
        <dbReference type="Rhea" id="RHEA:17989"/>
        <dbReference type="Rhea" id="RHEA-COMP:9863"/>
        <dbReference type="Rhea" id="RHEA-COMP:11604"/>
        <dbReference type="ChEBI" id="CHEBI:15378"/>
        <dbReference type="ChEBI" id="CHEBI:29999"/>
        <dbReference type="ChEBI" id="CHEBI:30616"/>
        <dbReference type="ChEBI" id="CHEBI:83421"/>
        <dbReference type="ChEBI" id="CHEBI:456216"/>
        <dbReference type="EC" id="2.7.11.1"/>
    </reaction>
</comment>
<feature type="transmembrane region" description="Helical" evidence="20">
    <location>
        <begin position="275"/>
        <end position="295"/>
    </location>
</feature>
<evidence type="ECO:0000256" key="13">
    <source>
        <dbReference type="ARBA" id="ARBA00022989"/>
    </source>
</evidence>
<evidence type="ECO:0000256" key="7">
    <source>
        <dbReference type="ARBA" id="ARBA00022692"/>
    </source>
</evidence>
<dbReference type="Pfam" id="PF00069">
    <property type="entry name" value="Pkinase"/>
    <property type="match status" value="1"/>
</dbReference>
<dbReference type="FunFam" id="1.10.510.10:FF:000480">
    <property type="entry name" value="Pollen receptor-like kinase 1"/>
    <property type="match status" value="1"/>
</dbReference>
<dbReference type="InterPro" id="IPR001611">
    <property type="entry name" value="Leu-rich_rpt"/>
</dbReference>
<evidence type="ECO:0000256" key="12">
    <source>
        <dbReference type="ARBA" id="ARBA00022840"/>
    </source>
</evidence>
<dbReference type="SUPFAM" id="SSF56112">
    <property type="entry name" value="Protein kinase-like (PK-like)"/>
    <property type="match status" value="1"/>
</dbReference>
<dbReference type="Gene3D" id="1.10.510.10">
    <property type="entry name" value="Transferase(Phosphotransferase) domain 1"/>
    <property type="match status" value="1"/>
</dbReference>
<organism evidence="22 23">
    <name type="scientific">Saponaria officinalis</name>
    <name type="common">Common soapwort</name>
    <name type="synonym">Lychnis saponaria</name>
    <dbReference type="NCBI Taxonomy" id="3572"/>
    <lineage>
        <taxon>Eukaryota</taxon>
        <taxon>Viridiplantae</taxon>
        <taxon>Streptophyta</taxon>
        <taxon>Embryophyta</taxon>
        <taxon>Tracheophyta</taxon>
        <taxon>Spermatophyta</taxon>
        <taxon>Magnoliopsida</taxon>
        <taxon>eudicotyledons</taxon>
        <taxon>Gunneridae</taxon>
        <taxon>Pentapetalae</taxon>
        <taxon>Caryophyllales</taxon>
        <taxon>Caryophyllaceae</taxon>
        <taxon>Caryophylleae</taxon>
        <taxon>Saponaria</taxon>
    </lineage>
</organism>
<dbReference type="InterPro" id="IPR046959">
    <property type="entry name" value="PRK1-6/SRF4-like"/>
</dbReference>
<keyword evidence="5" id="KW-0433">Leucine-rich repeat</keyword>
<evidence type="ECO:0000256" key="11">
    <source>
        <dbReference type="ARBA" id="ARBA00022777"/>
    </source>
</evidence>
<keyword evidence="7 20" id="KW-0812">Transmembrane</keyword>
<dbReference type="GO" id="GO:0004674">
    <property type="term" value="F:protein serine/threonine kinase activity"/>
    <property type="evidence" value="ECO:0007669"/>
    <property type="project" value="UniProtKB-EC"/>
</dbReference>
<keyword evidence="12" id="KW-0067">ATP-binding</keyword>
<evidence type="ECO:0000256" key="15">
    <source>
        <dbReference type="ARBA" id="ARBA00023170"/>
    </source>
</evidence>
<keyword evidence="6" id="KW-0808">Transferase</keyword>
<keyword evidence="10" id="KW-0547">Nucleotide-binding</keyword>
<dbReference type="Proteomes" id="UP001443914">
    <property type="component" value="Unassembled WGS sequence"/>
</dbReference>
<dbReference type="InterPro" id="IPR032675">
    <property type="entry name" value="LRR_dom_sf"/>
</dbReference>
<proteinExistence type="inferred from homology"/>
<evidence type="ECO:0000256" key="19">
    <source>
        <dbReference type="SAM" id="MobiDB-lite"/>
    </source>
</evidence>
<evidence type="ECO:0000256" key="14">
    <source>
        <dbReference type="ARBA" id="ARBA00023136"/>
    </source>
</evidence>
<dbReference type="GO" id="GO:0016020">
    <property type="term" value="C:membrane"/>
    <property type="evidence" value="ECO:0007669"/>
    <property type="project" value="UniProtKB-SubCell"/>
</dbReference>
<dbReference type="Pfam" id="PF00560">
    <property type="entry name" value="LRR_1"/>
    <property type="match status" value="1"/>
</dbReference>
<keyword evidence="14 20" id="KW-0472">Membrane</keyword>
<accession>A0AAW1M724</accession>
<evidence type="ECO:0000256" key="1">
    <source>
        <dbReference type="ARBA" id="ARBA00004167"/>
    </source>
</evidence>